<keyword evidence="1" id="KW-1133">Transmembrane helix</keyword>
<keyword evidence="1" id="KW-0812">Transmembrane</keyword>
<evidence type="ECO:0000256" key="1">
    <source>
        <dbReference type="SAM" id="Phobius"/>
    </source>
</evidence>
<name>A0A252F7G7_9FIRM</name>
<dbReference type="Proteomes" id="UP000194903">
    <property type="component" value="Unassembled WGS sequence"/>
</dbReference>
<evidence type="ECO:0000313" key="3">
    <source>
        <dbReference type="Proteomes" id="UP000194903"/>
    </source>
</evidence>
<reference evidence="2 3" key="1">
    <citation type="submission" date="2017-05" db="EMBL/GenBank/DDBJ databases">
        <title>Butyricicoccus porcorum sp. nov. a butyrate-producing bacterium from the swine intestinal tract.</title>
        <authorList>
            <person name="Trachsel J."/>
            <person name="Humphrey S."/>
            <person name="Allen H.K."/>
        </authorList>
    </citation>
    <scope>NUCLEOTIDE SEQUENCE [LARGE SCALE GENOMIC DNA]</scope>
    <source>
        <strain evidence="2">BB10</strain>
    </source>
</reference>
<proteinExistence type="predicted"/>
<gene>
    <name evidence="2" type="ORF">CBW42_00220</name>
</gene>
<dbReference type="RefSeq" id="WP_087016604.1">
    <property type="nucleotide sequence ID" value="NZ_CP178353.1"/>
</dbReference>
<keyword evidence="1" id="KW-0472">Membrane</keyword>
<dbReference type="OrthoDB" id="2914590at2"/>
<keyword evidence="3" id="KW-1185">Reference proteome</keyword>
<protein>
    <submittedName>
        <fullName evidence="2">Uncharacterized protein</fullName>
    </submittedName>
</protein>
<sequence length="61" mass="6741">MSKTEKFFRALAWFGLGAMVGFLLAPIKKGVDISICSNNVGTDGFPFFDDDDEDAFDDLED</sequence>
<organism evidence="2 3">
    <name type="scientific">Butyricicoccus porcorum</name>
    <dbReference type="NCBI Taxonomy" id="1945634"/>
    <lineage>
        <taxon>Bacteria</taxon>
        <taxon>Bacillati</taxon>
        <taxon>Bacillota</taxon>
        <taxon>Clostridia</taxon>
        <taxon>Eubacteriales</taxon>
        <taxon>Butyricicoccaceae</taxon>
        <taxon>Butyricicoccus</taxon>
    </lineage>
</organism>
<dbReference type="EMBL" id="NHOC01000001">
    <property type="protein sequence ID" value="OUM21694.1"/>
    <property type="molecule type" value="Genomic_DNA"/>
</dbReference>
<accession>A0A252F7G7</accession>
<evidence type="ECO:0000313" key="2">
    <source>
        <dbReference type="EMBL" id="OUM21694.1"/>
    </source>
</evidence>
<dbReference type="AlphaFoldDB" id="A0A252F7G7"/>
<feature type="transmembrane region" description="Helical" evidence="1">
    <location>
        <begin position="7"/>
        <end position="27"/>
    </location>
</feature>
<comment type="caution">
    <text evidence="2">The sequence shown here is derived from an EMBL/GenBank/DDBJ whole genome shotgun (WGS) entry which is preliminary data.</text>
</comment>